<dbReference type="SUPFAM" id="SSF47473">
    <property type="entry name" value="EF-hand"/>
    <property type="match status" value="1"/>
</dbReference>
<evidence type="ECO:0008006" key="4">
    <source>
        <dbReference type="Google" id="ProtNLM"/>
    </source>
</evidence>
<comment type="caution">
    <text evidence="2">The sequence shown here is derived from an EMBL/GenBank/DDBJ whole genome shotgun (WGS) entry which is preliminary data.</text>
</comment>
<feature type="compositionally biased region" description="Low complexity" evidence="1">
    <location>
        <begin position="219"/>
        <end position="253"/>
    </location>
</feature>
<name>A0A2V0P3J2_9CHLO</name>
<feature type="compositionally biased region" description="Gly residues" evidence="1">
    <location>
        <begin position="260"/>
        <end position="271"/>
    </location>
</feature>
<sequence length="383" mass="37680">MGASSSTIRDSICATFAKSDDGGKGWLSLREIQKLQLIWGIDPGHLGVLYAVDRDRDGRVTLEEALAFARHAAALTRGQRARDTLAAVALAQGECSLAMWRALSAPGGRAAFVAWAVRMITAGEGASPPRGWDVPCVAAAAVKNLHRLFDMERRQGLLLEDFWELLLAAAEDQGLLPPAADEAGSEAGSGDGGGGGGSLLRAHTEEEEGEGEEEEEESGCSLPSPGSEGSQGSEEGGAESEAGSSSAGSAASSDAEDAGGRGGGRVSGSGQGSPARGAARRGGPAERAGSGGGGWRPAAGAAVPLEVVEAFLGAAFDGMGNIVDSIVDAGELGAVLGGGGGGGDAAAAAAAAAGSAPAPAPAGLALTMPAPAAKALRLPPAVA</sequence>
<evidence type="ECO:0000256" key="1">
    <source>
        <dbReference type="SAM" id="MobiDB-lite"/>
    </source>
</evidence>
<evidence type="ECO:0000313" key="3">
    <source>
        <dbReference type="Proteomes" id="UP000247498"/>
    </source>
</evidence>
<dbReference type="InParanoid" id="A0A2V0P3J2"/>
<protein>
    <recommendedName>
        <fullName evidence="4">EF-hand domain-containing protein</fullName>
    </recommendedName>
</protein>
<organism evidence="2 3">
    <name type="scientific">Raphidocelis subcapitata</name>
    <dbReference type="NCBI Taxonomy" id="307507"/>
    <lineage>
        <taxon>Eukaryota</taxon>
        <taxon>Viridiplantae</taxon>
        <taxon>Chlorophyta</taxon>
        <taxon>core chlorophytes</taxon>
        <taxon>Chlorophyceae</taxon>
        <taxon>CS clade</taxon>
        <taxon>Sphaeropleales</taxon>
        <taxon>Selenastraceae</taxon>
        <taxon>Raphidocelis</taxon>
    </lineage>
</organism>
<dbReference type="Proteomes" id="UP000247498">
    <property type="component" value="Unassembled WGS sequence"/>
</dbReference>
<dbReference type="InterPro" id="IPR011992">
    <property type="entry name" value="EF-hand-dom_pair"/>
</dbReference>
<feature type="compositionally biased region" description="Low complexity" evidence="1">
    <location>
        <begin position="272"/>
        <end position="288"/>
    </location>
</feature>
<gene>
    <name evidence="2" type="ORF">Rsub_04081</name>
</gene>
<dbReference type="AlphaFoldDB" id="A0A2V0P3J2"/>
<accession>A0A2V0P3J2</accession>
<feature type="compositionally biased region" description="Gly residues" evidence="1">
    <location>
        <begin position="187"/>
        <end position="198"/>
    </location>
</feature>
<feature type="region of interest" description="Disordered" evidence="1">
    <location>
        <begin position="177"/>
        <end position="297"/>
    </location>
</feature>
<dbReference type="EMBL" id="BDRX01000026">
    <property type="protein sequence ID" value="GBF91777.1"/>
    <property type="molecule type" value="Genomic_DNA"/>
</dbReference>
<proteinExistence type="predicted"/>
<keyword evidence="3" id="KW-1185">Reference proteome</keyword>
<feature type="compositionally biased region" description="Acidic residues" evidence="1">
    <location>
        <begin position="205"/>
        <end position="218"/>
    </location>
</feature>
<evidence type="ECO:0000313" key="2">
    <source>
        <dbReference type="EMBL" id="GBF91777.1"/>
    </source>
</evidence>
<reference evidence="2 3" key="1">
    <citation type="journal article" date="2018" name="Sci. Rep.">
        <title>Raphidocelis subcapitata (=Pseudokirchneriella subcapitata) provides an insight into genome evolution and environmental adaptations in the Sphaeropleales.</title>
        <authorList>
            <person name="Suzuki S."/>
            <person name="Yamaguchi H."/>
            <person name="Nakajima N."/>
            <person name="Kawachi M."/>
        </authorList>
    </citation>
    <scope>NUCLEOTIDE SEQUENCE [LARGE SCALE GENOMIC DNA]</scope>
    <source>
        <strain evidence="2 3">NIES-35</strain>
    </source>
</reference>
<dbReference type="OrthoDB" id="10257659at2759"/>